<dbReference type="Gene3D" id="3.90.550.10">
    <property type="entry name" value="Spore Coat Polysaccharide Biosynthesis Protein SpsA, Chain A"/>
    <property type="match status" value="1"/>
</dbReference>
<feature type="domain" description="Galactosyltransferase C-terminal" evidence="2">
    <location>
        <begin position="9"/>
        <end position="75"/>
    </location>
</feature>
<dbReference type="PRINTS" id="PR02050">
    <property type="entry name" value="B14GALTRFASE"/>
</dbReference>
<name>A0A0B7AJP8_9EUPU</name>
<dbReference type="InterPro" id="IPR027791">
    <property type="entry name" value="Galactosyl_T_C"/>
</dbReference>
<accession>A0A0B7AJP8</accession>
<evidence type="ECO:0000259" key="2">
    <source>
        <dbReference type="Pfam" id="PF02709"/>
    </source>
</evidence>
<dbReference type="EMBL" id="HACG01033947">
    <property type="protein sequence ID" value="CEK80812.1"/>
    <property type="molecule type" value="Transcribed_RNA"/>
</dbReference>
<dbReference type="Pfam" id="PF02709">
    <property type="entry name" value="Glyco_transf_7C"/>
    <property type="match status" value="1"/>
</dbReference>
<organism evidence="3">
    <name type="scientific">Arion vulgaris</name>
    <dbReference type="NCBI Taxonomy" id="1028688"/>
    <lineage>
        <taxon>Eukaryota</taxon>
        <taxon>Metazoa</taxon>
        <taxon>Spiralia</taxon>
        <taxon>Lophotrochozoa</taxon>
        <taxon>Mollusca</taxon>
        <taxon>Gastropoda</taxon>
        <taxon>Heterobranchia</taxon>
        <taxon>Euthyneura</taxon>
        <taxon>Panpulmonata</taxon>
        <taxon>Eupulmonata</taxon>
        <taxon>Stylommatophora</taxon>
        <taxon>Helicina</taxon>
        <taxon>Arionoidea</taxon>
        <taxon>Arionidae</taxon>
        <taxon>Arion</taxon>
    </lineage>
</organism>
<reference evidence="3" key="1">
    <citation type="submission" date="2014-12" db="EMBL/GenBank/DDBJ databases">
        <title>Insight into the proteome of Arion vulgaris.</title>
        <authorList>
            <person name="Aradska J."/>
            <person name="Bulat T."/>
            <person name="Smidak R."/>
            <person name="Sarate P."/>
            <person name="Gangsoo J."/>
            <person name="Sialana F."/>
            <person name="Bilban M."/>
            <person name="Lubec G."/>
        </authorList>
    </citation>
    <scope>NUCLEOTIDE SEQUENCE</scope>
    <source>
        <tissue evidence="3">Skin</tissue>
    </source>
</reference>
<dbReference type="PANTHER" id="PTHR19300">
    <property type="entry name" value="BETA-1,4-GALACTOSYLTRANSFERASE"/>
    <property type="match status" value="1"/>
</dbReference>
<sequence length="164" mass="19096">MYTCGDNPRHYAVAMNKFDFQLLYEDYFGGVVGFSTAQYENVNGCSNIYFGWGGEDDDLLVRIALLKDAFRRQDSEGLRTTKYRVSKYRQERIYTWINVSLNRSDILQTAPSYTLTLIIMELHKAMLRSSKHNKAKHETKKIIHQKVNPPPSIFLQLHRSHSES</sequence>
<keyword evidence="1" id="KW-0808">Transferase</keyword>
<dbReference type="GO" id="GO:0005975">
    <property type="term" value="P:carbohydrate metabolic process"/>
    <property type="evidence" value="ECO:0007669"/>
    <property type="project" value="InterPro"/>
</dbReference>
<dbReference type="GO" id="GO:0005794">
    <property type="term" value="C:Golgi apparatus"/>
    <property type="evidence" value="ECO:0007669"/>
    <property type="project" value="TreeGrafter"/>
</dbReference>
<dbReference type="PANTHER" id="PTHR19300:SF32">
    <property type="entry name" value="BETA-1,4-GALACTOSYLTRANSFERASE 2"/>
    <property type="match status" value="1"/>
</dbReference>
<dbReference type="InterPro" id="IPR029044">
    <property type="entry name" value="Nucleotide-diphossugar_trans"/>
</dbReference>
<dbReference type="AlphaFoldDB" id="A0A0B7AJP8"/>
<dbReference type="SUPFAM" id="SSF53448">
    <property type="entry name" value="Nucleotide-diphospho-sugar transferases"/>
    <property type="match status" value="1"/>
</dbReference>
<evidence type="ECO:0000313" key="3">
    <source>
        <dbReference type="EMBL" id="CEK80812.1"/>
    </source>
</evidence>
<protein>
    <recommendedName>
        <fullName evidence="2">Galactosyltransferase C-terminal domain-containing protein</fullName>
    </recommendedName>
</protein>
<gene>
    <name evidence="3" type="primary">ORF122831</name>
</gene>
<dbReference type="GO" id="GO:0008378">
    <property type="term" value="F:galactosyltransferase activity"/>
    <property type="evidence" value="ECO:0007669"/>
    <property type="project" value="TreeGrafter"/>
</dbReference>
<proteinExistence type="predicted"/>
<dbReference type="InterPro" id="IPR003859">
    <property type="entry name" value="Galactosyl_T"/>
</dbReference>
<evidence type="ECO:0000256" key="1">
    <source>
        <dbReference type="ARBA" id="ARBA00022679"/>
    </source>
</evidence>